<evidence type="ECO:0000256" key="10">
    <source>
        <dbReference type="ARBA" id="ARBA00022553"/>
    </source>
</evidence>
<dbReference type="SUPFAM" id="SSF52151">
    <property type="entry name" value="FabD/lysophospholipase-like"/>
    <property type="match status" value="1"/>
</dbReference>
<evidence type="ECO:0000256" key="17">
    <source>
        <dbReference type="ARBA" id="ARBA00023002"/>
    </source>
</evidence>
<comment type="catalytic activity">
    <reaction evidence="49">
        <text>a 2,3-saturated acyl-[ACP] + NADP(+) = a (2E)-enoyl-[ACP] + NADPH + H(+)</text>
        <dbReference type="Rhea" id="RHEA:22564"/>
        <dbReference type="Rhea" id="RHEA-COMP:9925"/>
        <dbReference type="Rhea" id="RHEA-COMP:9926"/>
        <dbReference type="ChEBI" id="CHEBI:15378"/>
        <dbReference type="ChEBI" id="CHEBI:57783"/>
        <dbReference type="ChEBI" id="CHEBI:58349"/>
        <dbReference type="ChEBI" id="CHEBI:78784"/>
        <dbReference type="ChEBI" id="CHEBI:78785"/>
        <dbReference type="EC" id="1.3.1.39"/>
    </reaction>
    <physiologicalReaction direction="right-to-left" evidence="49">
        <dbReference type="Rhea" id="RHEA:22566"/>
    </physiologicalReaction>
</comment>
<keyword evidence="16" id="KW-0007">Acetylation</keyword>
<dbReference type="Gene3D" id="3.30.70.3290">
    <property type="match status" value="1"/>
</dbReference>
<feature type="region of interest" description="C-terminal hotdog fold" evidence="62">
    <location>
        <begin position="416"/>
        <end position="551"/>
    </location>
</feature>
<comment type="catalytic activity">
    <reaction evidence="48">
        <text>3-oxohexanoyl-[ACP] + NADPH + H(+) = (3R)-hydroxyhexanoyl-[ACP] + NADP(+)</text>
        <dbReference type="Rhea" id="RHEA:41824"/>
        <dbReference type="Rhea" id="RHEA-COMP:9629"/>
        <dbReference type="Rhea" id="RHEA-COMP:9630"/>
        <dbReference type="ChEBI" id="CHEBI:15378"/>
        <dbReference type="ChEBI" id="CHEBI:57783"/>
        <dbReference type="ChEBI" id="CHEBI:58349"/>
        <dbReference type="ChEBI" id="CHEBI:78456"/>
        <dbReference type="ChEBI" id="CHEBI:78457"/>
    </reaction>
    <physiologicalReaction direction="left-to-right" evidence="48">
        <dbReference type="Rhea" id="RHEA:41825"/>
    </physiologicalReaction>
</comment>
<comment type="catalytic activity">
    <reaction evidence="37">
        <text>(2E)-butenoyl-[ACP] + NADPH + H(+) = butanoyl-[ACP] + NADP(+)</text>
        <dbReference type="Rhea" id="RHEA:41812"/>
        <dbReference type="Rhea" id="RHEA-COMP:9627"/>
        <dbReference type="Rhea" id="RHEA-COMP:9628"/>
        <dbReference type="ChEBI" id="CHEBI:15378"/>
        <dbReference type="ChEBI" id="CHEBI:57783"/>
        <dbReference type="ChEBI" id="CHEBI:58349"/>
        <dbReference type="ChEBI" id="CHEBI:78453"/>
        <dbReference type="ChEBI" id="CHEBI:78454"/>
    </reaction>
    <physiologicalReaction direction="left-to-right" evidence="37">
        <dbReference type="Rhea" id="RHEA:41813"/>
    </physiologicalReaction>
</comment>
<dbReference type="EC" id="2.3.1.41" evidence="6"/>
<keyword evidence="20" id="KW-0511">Multifunctional enzyme</keyword>
<comment type="catalytic activity">
    <reaction evidence="51">
        <text>hexadecanoyl-[ACP] + H2O = hexadecanoate + holo-[ACP] + H(+)</text>
        <dbReference type="Rhea" id="RHEA:41932"/>
        <dbReference type="Rhea" id="RHEA-COMP:9652"/>
        <dbReference type="Rhea" id="RHEA-COMP:9685"/>
        <dbReference type="ChEBI" id="CHEBI:7896"/>
        <dbReference type="ChEBI" id="CHEBI:15377"/>
        <dbReference type="ChEBI" id="CHEBI:15378"/>
        <dbReference type="ChEBI" id="CHEBI:64479"/>
        <dbReference type="ChEBI" id="CHEBI:78483"/>
        <dbReference type="EC" id="3.1.2.14"/>
    </reaction>
    <physiologicalReaction direction="left-to-right" evidence="51">
        <dbReference type="Rhea" id="RHEA:41933"/>
    </physiologicalReaction>
</comment>
<evidence type="ECO:0000256" key="14">
    <source>
        <dbReference type="ARBA" id="ARBA00022857"/>
    </source>
</evidence>
<dbReference type="InterPro" id="IPR020806">
    <property type="entry name" value="PKS_PP-bd"/>
</dbReference>
<feature type="active site" description="Proton acceptor; for dehydratase activity" evidence="62">
    <location>
        <position position="308"/>
    </location>
</feature>
<dbReference type="PANTHER" id="PTHR43775:SF7">
    <property type="entry name" value="FATTY ACID SYNTHASE"/>
    <property type="match status" value="1"/>
</dbReference>
<dbReference type="EC" id="2.3.1.85" evidence="4"/>
<accession>A0A914DKR3</accession>
<comment type="catalytic activity">
    <reaction evidence="57">
        <text>3-oxohexadecanoyl-[ACP] + NADPH + H(+) = (3R)-hydroxyhexadecanoyl-[ACP] + NADP(+)</text>
        <dbReference type="Rhea" id="RHEA:41904"/>
        <dbReference type="Rhea" id="RHEA-COMP:9649"/>
        <dbReference type="Rhea" id="RHEA-COMP:9650"/>
        <dbReference type="ChEBI" id="CHEBI:15378"/>
        <dbReference type="ChEBI" id="CHEBI:57783"/>
        <dbReference type="ChEBI" id="CHEBI:58349"/>
        <dbReference type="ChEBI" id="CHEBI:78478"/>
        <dbReference type="ChEBI" id="CHEBI:78480"/>
    </reaction>
    <physiologicalReaction direction="left-to-right" evidence="57">
        <dbReference type="Rhea" id="RHEA:41905"/>
    </physiologicalReaction>
</comment>
<evidence type="ECO:0000256" key="22">
    <source>
        <dbReference type="ARBA" id="ARBA00023351"/>
    </source>
</evidence>
<evidence type="ECO:0000256" key="13">
    <source>
        <dbReference type="ARBA" id="ARBA00022832"/>
    </source>
</evidence>
<evidence type="ECO:0000256" key="58">
    <source>
        <dbReference type="ARBA" id="ARBA00049422"/>
    </source>
</evidence>
<dbReference type="Pfam" id="PF21149">
    <property type="entry name" value="FAS_pseudo-KR"/>
    <property type="match status" value="1"/>
</dbReference>
<dbReference type="Gene3D" id="3.40.366.10">
    <property type="entry name" value="Malonyl-Coenzyme A Acyl Carrier Protein, domain 2"/>
    <property type="match status" value="1"/>
</dbReference>
<dbReference type="InterPro" id="IPR049391">
    <property type="entry name" value="FAS_pseudo-KR"/>
</dbReference>
<dbReference type="GO" id="GO:0019171">
    <property type="term" value="F:(3R)-hydroxyacyl-[acyl-carrier-protein] dehydratase activity"/>
    <property type="evidence" value="ECO:0007669"/>
    <property type="project" value="UniProtKB-EC"/>
</dbReference>
<evidence type="ECO:0000256" key="25">
    <source>
        <dbReference type="ARBA" id="ARBA00023394"/>
    </source>
</evidence>
<comment type="catalytic activity">
    <reaction evidence="41">
        <text>3-oxobutanoyl-[ACP] + NADPH + H(+) = (3R)-hydroxybutanoyl-[ACP] + NADP(+)</text>
        <dbReference type="Rhea" id="RHEA:41804"/>
        <dbReference type="Rhea" id="RHEA-COMP:9625"/>
        <dbReference type="Rhea" id="RHEA-COMP:9626"/>
        <dbReference type="ChEBI" id="CHEBI:15378"/>
        <dbReference type="ChEBI" id="CHEBI:57783"/>
        <dbReference type="ChEBI" id="CHEBI:58349"/>
        <dbReference type="ChEBI" id="CHEBI:78450"/>
        <dbReference type="ChEBI" id="CHEBI:78451"/>
    </reaction>
    <physiologicalReaction direction="left-to-right" evidence="41">
        <dbReference type="Rhea" id="RHEA:41805"/>
    </physiologicalReaction>
</comment>
<dbReference type="FunFam" id="1.10.1200.10:FF:000013">
    <property type="entry name" value="Fatty acid synthase"/>
    <property type="match status" value="1"/>
</dbReference>
<evidence type="ECO:0000256" key="26">
    <source>
        <dbReference type="ARBA" id="ARBA00023398"/>
    </source>
</evidence>
<keyword evidence="17" id="KW-0560">Oxidoreductase</keyword>
<keyword evidence="13" id="KW-0276">Fatty acid metabolism</keyword>
<dbReference type="InterPro" id="IPR036291">
    <property type="entry name" value="NAD(P)-bd_dom_sf"/>
</dbReference>
<comment type="function">
    <text evidence="30">Fatty acid synthetase is a multifunctional enzyme that catalyzes the de novo biosynthesis of long-chain saturated fatty acids starting from acetyl-CoA and malonyl-CoA in the presence of NADPH. This multifunctional protein contains 7 catalytic activities and a site for the binding of the prosthetic group 4'-phosphopantetheine of the acyl carrier protein ([ACP]) domain.</text>
</comment>
<comment type="catalytic activity">
    <reaction evidence="34">
        <text>a (3R)-hydroxyacyl-[ACP] + NADP(+) = a 3-oxoacyl-[ACP] + NADPH + H(+)</text>
        <dbReference type="Rhea" id="RHEA:17397"/>
        <dbReference type="Rhea" id="RHEA-COMP:9916"/>
        <dbReference type="Rhea" id="RHEA-COMP:9945"/>
        <dbReference type="ChEBI" id="CHEBI:15378"/>
        <dbReference type="ChEBI" id="CHEBI:57783"/>
        <dbReference type="ChEBI" id="CHEBI:58349"/>
        <dbReference type="ChEBI" id="CHEBI:78776"/>
        <dbReference type="ChEBI" id="CHEBI:78827"/>
        <dbReference type="EC" id="1.1.1.100"/>
    </reaction>
    <physiologicalReaction direction="right-to-left" evidence="34">
        <dbReference type="Rhea" id="RHEA:17399"/>
    </physiologicalReaction>
</comment>
<dbReference type="InterPro" id="IPR001031">
    <property type="entry name" value="Thioesterase"/>
</dbReference>
<dbReference type="FunFam" id="3.90.180.10:FF:000015">
    <property type="entry name" value="Fatty acid synthase"/>
    <property type="match status" value="1"/>
</dbReference>
<evidence type="ECO:0000256" key="21">
    <source>
        <dbReference type="ARBA" id="ARBA00023332"/>
    </source>
</evidence>
<evidence type="ECO:0000259" key="64">
    <source>
        <dbReference type="PROSITE" id="PS52019"/>
    </source>
</evidence>
<evidence type="ECO:0000256" key="62">
    <source>
        <dbReference type="PROSITE-ProRule" id="PRU01363"/>
    </source>
</evidence>
<comment type="catalytic activity">
    <reaction evidence="54">
        <text>decanoyl-[ACP] + malonyl-[ACP] + H(+) = 3-oxododecanoyl-[ACP] + holo-[ACP] + CO2</text>
        <dbReference type="Rhea" id="RHEA:41868"/>
        <dbReference type="Rhea" id="RHEA-COMP:9623"/>
        <dbReference type="Rhea" id="RHEA-COMP:9640"/>
        <dbReference type="Rhea" id="RHEA-COMP:9641"/>
        <dbReference type="Rhea" id="RHEA-COMP:9685"/>
        <dbReference type="ChEBI" id="CHEBI:15378"/>
        <dbReference type="ChEBI" id="CHEBI:16526"/>
        <dbReference type="ChEBI" id="CHEBI:64479"/>
        <dbReference type="ChEBI" id="CHEBI:78449"/>
        <dbReference type="ChEBI" id="CHEBI:78468"/>
        <dbReference type="ChEBI" id="CHEBI:78469"/>
    </reaction>
    <physiologicalReaction direction="left-to-right" evidence="54">
        <dbReference type="Rhea" id="RHEA:41869"/>
    </physiologicalReaction>
</comment>
<comment type="catalytic activity">
    <reaction evidence="38">
        <text>dodecanoyl-[ACP] + malonyl-[ACP] + H(+) = 3-oxotetradecanoyl-[ACP] + holo-[ACP] + CO2</text>
        <dbReference type="Rhea" id="RHEA:41884"/>
        <dbReference type="Rhea" id="RHEA-COMP:9623"/>
        <dbReference type="Rhea" id="RHEA-COMP:9644"/>
        <dbReference type="Rhea" id="RHEA-COMP:9645"/>
        <dbReference type="Rhea" id="RHEA-COMP:9685"/>
        <dbReference type="ChEBI" id="CHEBI:15378"/>
        <dbReference type="ChEBI" id="CHEBI:16526"/>
        <dbReference type="ChEBI" id="CHEBI:64479"/>
        <dbReference type="ChEBI" id="CHEBI:65264"/>
        <dbReference type="ChEBI" id="CHEBI:78449"/>
        <dbReference type="ChEBI" id="CHEBI:78473"/>
    </reaction>
    <physiologicalReaction direction="left-to-right" evidence="38">
        <dbReference type="Rhea" id="RHEA:41885"/>
    </physiologicalReaction>
</comment>
<dbReference type="Gene3D" id="1.10.1200.10">
    <property type="entry name" value="ACP-like"/>
    <property type="match status" value="1"/>
</dbReference>
<comment type="catalytic activity">
    <reaction evidence="39">
        <text>(2E)-hexadecenoyl-[ACP] + NADPH + H(+) = hexadecanoyl-[ACP] + NADP(+)</text>
        <dbReference type="Rhea" id="RHEA:41912"/>
        <dbReference type="Rhea" id="RHEA-COMP:9651"/>
        <dbReference type="Rhea" id="RHEA-COMP:9652"/>
        <dbReference type="ChEBI" id="CHEBI:15378"/>
        <dbReference type="ChEBI" id="CHEBI:57783"/>
        <dbReference type="ChEBI" id="CHEBI:58349"/>
        <dbReference type="ChEBI" id="CHEBI:78481"/>
        <dbReference type="ChEBI" id="CHEBI:78483"/>
    </reaction>
    <physiologicalReaction direction="left-to-right" evidence="39">
        <dbReference type="Rhea" id="RHEA:41913"/>
    </physiologicalReaction>
</comment>
<evidence type="ECO:0000256" key="61">
    <source>
        <dbReference type="ARBA" id="ARBA00049533"/>
    </source>
</evidence>
<feature type="region of interest" description="N-terminal hotdog fold" evidence="62">
    <location>
        <begin position="270"/>
        <end position="401"/>
    </location>
</feature>
<dbReference type="InterPro" id="IPR029063">
    <property type="entry name" value="SAM-dependent_MTases_sf"/>
</dbReference>
<keyword evidence="10" id="KW-0597">Phosphoprotein</keyword>
<dbReference type="CDD" id="cd05195">
    <property type="entry name" value="enoyl_red"/>
    <property type="match status" value="1"/>
</dbReference>
<dbReference type="Gene3D" id="3.40.50.150">
    <property type="entry name" value="Vaccinia Virus protein VP39"/>
    <property type="match status" value="1"/>
</dbReference>
<dbReference type="InterPro" id="IPR016035">
    <property type="entry name" value="Acyl_Trfase/lysoPLipase"/>
</dbReference>
<comment type="catalytic activity">
    <reaction evidence="61">
        <text>octanoyl-[ACP] + malonyl-[ACP] + H(+) = 3-oxodecanoyl-[ACP] + holo-[ACP] + CO2</text>
        <dbReference type="Rhea" id="RHEA:41852"/>
        <dbReference type="Rhea" id="RHEA-COMP:9623"/>
        <dbReference type="Rhea" id="RHEA-COMP:9636"/>
        <dbReference type="Rhea" id="RHEA-COMP:9637"/>
        <dbReference type="Rhea" id="RHEA-COMP:9685"/>
        <dbReference type="ChEBI" id="CHEBI:15378"/>
        <dbReference type="ChEBI" id="CHEBI:16526"/>
        <dbReference type="ChEBI" id="CHEBI:64479"/>
        <dbReference type="ChEBI" id="CHEBI:78449"/>
        <dbReference type="ChEBI" id="CHEBI:78463"/>
        <dbReference type="ChEBI" id="CHEBI:78464"/>
    </reaction>
    <physiologicalReaction direction="left-to-right" evidence="61">
        <dbReference type="Rhea" id="RHEA:41853"/>
    </physiologicalReaction>
</comment>
<comment type="catalytic activity">
    <reaction evidence="44">
        <text>(2E)-dodecenoyl-[ACP] + NADPH + H(+) = dodecanoyl-[ACP] + NADP(+)</text>
        <dbReference type="Rhea" id="RHEA:41880"/>
        <dbReference type="Rhea" id="RHEA-COMP:9643"/>
        <dbReference type="Rhea" id="RHEA-COMP:9644"/>
        <dbReference type="ChEBI" id="CHEBI:15378"/>
        <dbReference type="ChEBI" id="CHEBI:57783"/>
        <dbReference type="ChEBI" id="CHEBI:58349"/>
        <dbReference type="ChEBI" id="CHEBI:65264"/>
        <dbReference type="ChEBI" id="CHEBI:78472"/>
    </reaction>
    <physiologicalReaction direction="left-to-right" evidence="44">
        <dbReference type="Rhea" id="RHEA:41881"/>
    </physiologicalReaction>
</comment>
<evidence type="ECO:0000256" key="38">
    <source>
        <dbReference type="ARBA" id="ARBA00047578"/>
    </source>
</evidence>
<dbReference type="SUPFAM" id="SSF53474">
    <property type="entry name" value="alpha/beta-Hydrolases"/>
    <property type="match status" value="1"/>
</dbReference>
<comment type="catalytic activity">
    <reaction evidence="21">
        <text>(3R)-hydroxyoctanoyl-[ACP] = (2E)-octenoyl-[ACP] + H2O</text>
        <dbReference type="Rhea" id="RHEA:41844"/>
        <dbReference type="Rhea" id="RHEA-COMP:9634"/>
        <dbReference type="Rhea" id="RHEA-COMP:9635"/>
        <dbReference type="ChEBI" id="CHEBI:15377"/>
        <dbReference type="ChEBI" id="CHEBI:78461"/>
        <dbReference type="ChEBI" id="CHEBI:78462"/>
    </reaction>
    <physiologicalReaction direction="left-to-right" evidence="21">
        <dbReference type="Rhea" id="RHEA:41845"/>
    </physiologicalReaction>
</comment>
<evidence type="ECO:0000256" key="48">
    <source>
        <dbReference type="ARBA" id="ARBA00048571"/>
    </source>
</evidence>
<evidence type="ECO:0000256" key="8">
    <source>
        <dbReference type="ARBA" id="ARBA00022450"/>
    </source>
</evidence>
<keyword evidence="12" id="KW-0702">S-nitrosylation</keyword>
<dbReference type="PROSITE" id="PS52019">
    <property type="entry name" value="PKS_MFAS_DH"/>
    <property type="match status" value="1"/>
</dbReference>
<dbReference type="InterPro" id="IPR020843">
    <property type="entry name" value="ER"/>
</dbReference>
<keyword evidence="8" id="KW-0596">Phosphopantetheine</keyword>
<keyword evidence="9" id="KW-0444">Lipid biosynthesis</keyword>
<dbReference type="InterPro" id="IPR013968">
    <property type="entry name" value="PKS_KR"/>
</dbReference>
<comment type="catalytic activity">
    <reaction evidence="33">
        <text>hexanoyl-[ACP] + malonyl-[ACP] + H(+) = 3-oxooctanoyl-[ACP] + holo-[ACP] + CO2</text>
        <dbReference type="Rhea" id="RHEA:41836"/>
        <dbReference type="Rhea" id="RHEA-COMP:9623"/>
        <dbReference type="Rhea" id="RHEA-COMP:9632"/>
        <dbReference type="Rhea" id="RHEA-COMP:9633"/>
        <dbReference type="Rhea" id="RHEA-COMP:9685"/>
        <dbReference type="ChEBI" id="CHEBI:15378"/>
        <dbReference type="ChEBI" id="CHEBI:16526"/>
        <dbReference type="ChEBI" id="CHEBI:64479"/>
        <dbReference type="ChEBI" id="CHEBI:78449"/>
        <dbReference type="ChEBI" id="CHEBI:78459"/>
        <dbReference type="ChEBI" id="CHEBI:78460"/>
    </reaction>
    <physiologicalReaction direction="left-to-right" evidence="33">
        <dbReference type="Rhea" id="RHEA:41837"/>
    </physiologicalReaction>
</comment>
<evidence type="ECO:0000256" key="11">
    <source>
        <dbReference type="ARBA" id="ARBA00022679"/>
    </source>
</evidence>
<evidence type="ECO:0000256" key="37">
    <source>
        <dbReference type="ARBA" id="ARBA00047500"/>
    </source>
</evidence>
<evidence type="ECO:0000256" key="55">
    <source>
        <dbReference type="ARBA" id="ARBA00049171"/>
    </source>
</evidence>
<dbReference type="InterPro" id="IPR011032">
    <property type="entry name" value="GroES-like_sf"/>
</dbReference>
<dbReference type="SUPFAM" id="SSF47336">
    <property type="entry name" value="ACP-like"/>
    <property type="match status" value="1"/>
</dbReference>
<comment type="catalytic activity">
    <reaction evidence="42">
        <text>acetyl-[ACP] + malonyl-[ACP] + H(+) = 3-oxobutanoyl-[ACP] + holo-[ACP] + CO2</text>
        <dbReference type="Rhea" id="RHEA:41800"/>
        <dbReference type="Rhea" id="RHEA-COMP:9621"/>
        <dbReference type="Rhea" id="RHEA-COMP:9623"/>
        <dbReference type="Rhea" id="RHEA-COMP:9625"/>
        <dbReference type="Rhea" id="RHEA-COMP:9685"/>
        <dbReference type="ChEBI" id="CHEBI:15378"/>
        <dbReference type="ChEBI" id="CHEBI:16526"/>
        <dbReference type="ChEBI" id="CHEBI:64479"/>
        <dbReference type="ChEBI" id="CHEBI:78446"/>
        <dbReference type="ChEBI" id="CHEBI:78449"/>
        <dbReference type="ChEBI" id="CHEBI:78450"/>
    </reaction>
    <physiologicalReaction direction="left-to-right" evidence="42">
        <dbReference type="Rhea" id="RHEA:41801"/>
    </physiologicalReaction>
</comment>
<dbReference type="Pfam" id="PF00107">
    <property type="entry name" value="ADH_zinc_N"/>
    <property type="match status" value="1"/>
</dbReference>
<evidence type="ECO:0000256" key="1">
    <source>
        <dbReference type="ARBA" id="ARBA00005189"/>
    </source>
</evidence>
<keyword evidence="65" id="KW-1185">Reference proteome</keyword>
<comment type="catalytic activity">
    <reaction evidence="23">
        <text>(3R)-hydroxyhexanoyl-[ACP] = (2E)-hexenoyl-[ACP] + H2O</text>
        <dbReference type="Rhea" id="RHEA:41828"/>
        <dbReference type="Rhea" id="RHEA-COMP:9630"/>
        <dbReference type="Rhea" id="RHEA-COMP:9631"/>
        <dbReference type="ChEBI" id="CHEBI:15377"/>
        <dbReference type="ChEBI" id="CHEBI:78457"/>
        <dbReference type="ChEBI" id="CHEBI:78458"/>
    </reaction>
    <physiologicalReaction direction="left-to-right" evidence="23">
        <dbReference type="Rhea" id="RHEA:41829"/>
    </physiologicalReaction>
</comment>
<dbReference type="InterPro" id="IPR042104">
    <property type="entry name" value="PKS_dehydratase_sf"/>
</dbReference>
<dbReference type="InterPro" id="IPR013149">
    <property type="entry name" value="ADH-like_C"/>
</dbReference>
<evidence type="ECO:0000256" key="23">
    <source>
        <dbReference type="ARBA" id="ARBA00023373"/>
    </source>
</evidence>
<evidence type="ECO:0000256" key="32">
    <source>
        <dbReference type="ARBA" id="ARBA00047300"/>
    </source>
</evidence>
<dbReference type="SUPFAM" id="SSF51735">
    <property type="entry name" value="NAD(P)-binding Rossmann-fold domains"/>
    <property type="match status" value="2"/>
</dbReference>
<evidence type="ECO:0000256" key="4">
    <source>
        <dbReference type="ARBA" id="ARBA00012873"/>
    </source>
</evidence>
<keyword evidence="18" id="KW-0443">Lipid metabolism</keyword>
<comment type="catalytic activity">
    <reaction evidence="43">
        <text>hexadecanoyl-[ACP] + malonyl-[ACP] + H(+) = 3-oxooctadecanoyl-[ACP] + holo-[ACP] + CO2</text>
        <dbReference type="Rhea" id="RHEA:41916"/>
        <dbReference type="Rhea" id="RHEA-COMP:9623"/>
        <dbReference type="Rhea" id="RHEA-COMP:9652"/>
        <dbReference type="Rhea" id="RHEA-COMP:9653"/>
        <dbReference type="Rhea" id="RHEA-COMP:9685"/>
        <dbReference type="ChEBI" id="CHEBI:15378"/>
        <dbReference type="ChEBI" id="CHEBI:16526"/>
        <dbReference type="ChEBI" id="CHEBI:64479"/>
        <dbReference type="ChEBI" id="CHEBI:78449"/>
        <dbReference type="ChEBI" id="CHEBI:78483"/>
        <dbReference type="ChEBI" id="CHEBI:78487"/>
    </reaction>
    <physiologicalReaction direction="left-to-right" evidence="43">
        <dbReference type="Rhea" id="RHEA:41917"/>
    </physiologicalReaction>
</comment>
<dbReference type="InterPro" id="IPR049900">
    <property type="entry name" value="PKS_mFAS_DH"/>
</dbReference>
<dbReference type="Pfam" id="PF13489">
    <property type="entry name" value="Methyltransf_23"/>
    <property type="match status" value="1"/>
</dbReference>
<comment type="catalytic activity">
    <reaction evidence="47">
        <text>a fatty acyl-[ACP] + malonyl-[ACP] + H(+) = a 3-oxoacyl-[ACP] + holo-[ACP] + CO2</text>
        <dbReference type="Rhea" id="RHEA:22836"/>
        <dbReference type="Rhea" id="RHEA-COMP:9623"/>
        <dbReference type="Rhea" id="RHEA-COMP:9685"/>
        <dbReference type="Rhea" id="RHEA-COMP:9916"/>
        <dbReference type="Rhea" id="RHEA-COMP:14125"/>
        <dbReference type="ChEBI" id="CHEBI:15378"/>
        <dbReference type="ChEBI" id="CHEBI:16526"/>
        <dbReference type="ChEBI" id="CHEBI:64479"/>
        <dbReference type="ChEBI" id="CHEBI:78449"/>
        <dbReference type="ChEBI" id="CHEBI:78776"/>
        <dbReference type="ChEBI" id="CHEBI:138651"/>
        <dbReference type="EC" id="2.3.1.41"/>
    </reaction>
    <physiologicalReaction direction="left-to-right" evidence="47">
        <dbReference type="Rhea" id="RHEA:22837"/>
    </physiologicalReaction>
</comment>
<comment type="catalytic activity">
    <reaction evidence="46">
        <text>(2E)-octenoyl-[ACP] + NADPH + H(+) = octanoyl-[ACP] + NADP(+)</text>
        <dbReference type="Rhea" id="RHEA:41848"/>
        <dbReference type="Rhea" id="RHEA-COMP:9635"/>
        <dbReference type="Rhea" id="RHEA-COMP:9636"/>
        <dbReference type="ChEBI" id="CHEBI:15378"/>
        <dbReference type="ChEBI" id="CHEBI:57783"/>
        <dbReference type="ChEBI" id="CHEBI:58349"/>
        <dbReference type="ChEBI" id="CHEBI:78462"/>
        <dbReference type="ChEBI" id="CHEBI:78463"/>
    </reaction>
    <physiologicalReaction direction="left-to-right" evidence="46">
        <dbReference type="Rhea" id="RHEA:41849"/>
    </physiologicalReaction>
</comment>
<evidence type="ECO:0000256" key="15">
    <source>
        <dbReference type="ARBA" id="ARBA00022898"/>
    </source>
</evidence>
<evidence type="ECO:0000313" key="65">
    <source>
        <dbReference type="Proteomes" id="UP000887540"/>
    </source>
</evidence>
<dbReference type="Pfam" id="PF21089">
    <property type="entry name" value="PKS_DH_N"/>
    <property type="match status" value="1"/>
</dbReference>
<dbReference type="EC" id="1.1.1.100" evidence="5"/>
<dbReference type="GO" id="GO:0006633">
    <property type="term" value="P:fatty acid biosynthetic process"/>
    <property type="evidence" value="ECO:0007669"/>
    <property type="project" value="UniProtKB-KW"/>
</dbReference>
<keyword evidence="14" id="KW-0521">NADP</keyword>
<evidence type="ECO:0000256" key="45">
    <source>
        <dbReference type="ARBA" id="ARBA00048289"/>
    </source>
</evidence>
<evidence type="ECO:0000256" key="59">
    <source>
        <dbReference type="ARBA" id="ARBA00049449"/>
    </source>
</evidence>
<evidence type="ECO:0000256" key="19">
    <source>
        <dbReference type="ARBA" id="ARBA00023160"/>
    </source>
</evidence>
<dbReference type="Gene3D" id="3.40.50.720">
    <property type="entry name" value="NAD(P)-binding Rossmann-like Domain"/>
    <property type="match status" value="1"/>
</dbReference>
<evidence type="ECO:0000256" key="6">
    <source>
        <dbReference type="ARBA" id="ARBA00013191"/>
    </source>
</evidence>
<evidence type="ECO:0000313" key="66">
    <source>
        <dbReference type="WBParaSite" id="ACRNAN_scaffold2996.g28644.t1"/>
    </source>
</evidence>
<dbReference type="SMART" id="SM00826">
    <property type="entry name" value="PKS_DH"/>
    <property type="match status" value="1"/>
</dbReference>
<evidence type="ECO:0000256" key="39">
    <source>
        <dbReference type="ARBA" id="ARBA00047810"/>
    </source>
</evidence>
<dbReference type="Gene3D" id="3.90.180.10">
    <property type="entry name" value="Medium-chain alcohol dehydrogenases, catalytic domain"/>
    <property type="match status" value="1"/>
</dbReference>
<evidence type="ECO:0000256" key="24">
    <source>
        <dbReference type="ARBA" id="ARBA00023388"/>
    </source>
</evidence>
<comment type="catalytic activity">
    <reaction evidence="27">
        <text>(3R)-hydroxyoctadecanoyl-[ACP] = (2E)-octadecenoyl-[ACP] + H2O</text>
        <dbReference type="Rhea" id="RHEA:41924"/>
        <dbReference type="Rhea" id="RHEA-COMP:9654"/>
        <dbReference type="Rhea" id="RHEA-COMP:9655"/>
        <dbReference type="ChEBI" id="CHEBI:15377"/>
        <dbReference type="ChEBI" id="CHEBI:78488"/>
        <dbReference type="ChEBI" id="CHEBI:78489"/>
    </reaction>
    <physiologicalReaction direction="left-to-right" evidence="27">
        <dbReference type="Rhea" id="RHEA:41925"/>
    </physiologicalReaction>
</comment>
<evidence type="ECO:0000259" key="63">
    <source>
        <dbReference type="PROSITE" id="PS50075"/>
    </source>
</evidence>
<dbReference type="Pfam" id="PF00698">
    <property type="entry name" value="Acyl_transf_1"/>
    <property type="match status" value="1"/>
</dbReference>
<comment type="catalytic activity">
    <reaction evidence="24">
        <text>(3R)-hydroxydecanoyl-[ACP] = (2E)-decenoyl-[ACP] + H2O</text>
        <dbReference type="Rhea" id="RHEA:41860"/>
        <dbReference type="Rhea" id="RHEA-COMP:9638"/>
        <dbReference type="Rhea" id="RHEA-COMP:9639"/>
        <dbReference type="ChEBI" id="CHEBI:15377"/>
        <dbReference type="ChEBI" id="CHEBI:78466"/>
        <dbReference type="ChEBI" id="CHEBI:78467"/>
    </reaction>
    <physiologicalReaction direction="left-to-right" evidence="24">
        <dbReference type="Rhea" id="RHEA:41861"/>
    </physiologicalReaction>
</comment>
<evidence type="ECO:0000256" key="53">
    <source>
        <dbReference type="ARBA" id="ARBA00049019"/>
    </source>
</evidence>
<dbReference type="SMART" id="SM00823">
    <property type="entry name" value="PKS_PP"/>
    <property type="match status" value="1"/>
</dbReference>
<comment type="catalytic activity">
    <reaction evidence="55">
        <text>(2E)-tetradecenoyl-[ACP] + NADPH + H(+) = tetradecanoyl-[ACP] + NADP(+)</text>
        <dbReference type="Rhea" id="RHEA:41896"/>
        <dbReference type="Rhea" id="RHEA-COMP:9647"/>
        <dbReference type="Rhea" id="RHEA-COMP:9648"/>
        <dbReference type="ChEBI" id="CHEBI:15378"/>
        <dbReference type="ChEBI" id="CHEBI:57783"/>
        <dbReference type="ChEBI" id="CHEBI:58349"/>
        <dbReference type="ChEBI" id="CHEBI:78475"/>
        <dbReference type="ChEBI" id="CHEBI:78477"/>
    </reaction>
    <physiologicalReaction direction="left-to-right" evidence="55">
        <dbReference type="Rhea" id="RHEA:41897"/>
    </physiologicalReaction>
</comment>
<comment type="catalytic activity">
    <reaction evidence="31">
        <text>acetyl-CoA + n malonyl-CoA + 2n NADPH + 2n H(+) = a long-chain fatty acid + (n+1) CoA + n CO2 + 2n NADP(+).</text>
        <dbReference type="EC" id="2.3.1.85"/>
    </reaction>
</comment>
<evidence type="ECO:0000256" key="33">
    <source>
        <dbReference type="ARBA" id="ARBA00047394"/>
    </source>
</evidence>
<evidence type="ECO:0000256" key="18">
    <source>
        <dbReference type="ARBA" id="ARBA00023098"/>
    </source>
</evidence>
<comment type="pathway">
    <text evidence="1">Lipid metabolism.</text>
</comment>
<evidence type="ECO:0000256" key="12">
    <source>
        <dbReference type="ARBA" id="ARBA00022799"/>
    </source>
</evidence>
<dbReference type="WBParaSite" id="ACRNAN_scaffold2996.g28644.t1">
    <property type="protein sequence ID" value="ACRNAN_scaffold2996.g28644.t1"/>
    <property type="gene ID" value="ACRNAN_scaffold2996.g28644"/>
</dbReference>
<evidence type="ECO:0000256" key="34">
    <source>
        <dbReference type="ARBA" id="ARBA00047400"/>
    </source>
</evidence>
<evidence type="ECO:0000256" key="44">
    <source>
        <dbReference type="ARBA" id="ARBA00048281"/>
    </source>
</evidence>
<evidence type="ECO:0000256" key="51">
    <source>
        <dbReference type="ARBA" id="ARBA00048704"/>
    </source>
</evidence>
<dbReference type="InterPro" id="IPR029058">
    <property type="entry name" value="AB_hydrolase_fold"/>
</dbReference>
<sequence length="2018" mass="228296">MGIFPDGIVGHSFGETCCAYTDLALTREQAMQLAYCRGSTIMAQKYPVEGGMAAVGLTWEAAKEKCPEGVVPACHNGEESVTISGEVEKVKEFCDQLQNEGIFTQLVDCSGIPFHSPYLYAVKEPMLENMKKIMPTPKRRSSKWISSSLAEDRWQEEIGLYCSAEYMTNNVCNEVLFVEALQHIPPNSIVIEIAPHCLMQAILKRNLPSDCSNIGLMNKHAENEIEWFFKAIGRIYQAGAVVHAEKLHHELPLPVPTSTPMIAPLWKWDHSQDWYVVNAKKMITENCCATFDVDPFSFDTKEGFMLDHVVGGRLLYPFTGFIVLAWRAICKFGGTNYLTTSVVLENFVVHRAVFITRSTQLDVIVSPGNGNFEILDDGQLSASGKIFIVENGKEEEKVEENDTNGSWQNELDNSDLFVLKAGDIYKEFLLRGYEFGPSFRCIEEARSDGLKGTIRWQDNWVTFLDATLQTILIVDKRRSSYGTMKLPTKIRYLSINPTKHMQHVIKTVERETLLHYKDALLAYLVTGLKTWHTNGYLDWTKNSKILHKACQKSEHLKLKNYGLKKYLENNKYELANFVHEVFGELPDNGKQLSPFEFTSRIEEISKQYANKIDTDKLWMADVVSDRIFRVAHVMLLPQNLGTDVEAGPSDMIHLICLSCEEAWKRNDICIENSAGYRRKFAAVEVSSMELLKHYMAAQERQILLDFDWTCIGPNVEDLDEETLNQIRVPKFTLSFDGQEFKNLRETRNFDAIFLTKVLSRKKDPVQYLRRCKELLRDSGLIVLSEITQHHELALIIHALQGLDFEAYDETRVYGKYFSTNQLEDTFEQAGYWVCFKQTDPALITTTYVLKKIPKLAREITTVNLDDVSKFGWVEPLQKTILDHLNEPEHKVIQLTSTRVKSTGIIGFDRSLNREYMKTSKFRVVCDISTKKEYREEETRNIDFDDPEVQKLLQLDMHSNHFRNGKWGSIRDIEIKEGERMALKECEHAFVDTLAHGDVSSVAWVESPNQYLVEALAEGGKQELCSVYYAALNFRDIMLAYGQIPPDAIPGQFADNDCLLGMEFSGRLKSGKRVMGIVSAQALATTVITDSTCLWDVPNHWSLADAATVPVAYLTAYYALIIRGNLQQGDKVLIHSGSGGVGQAAIAICLSYDCEVFTTVSSEEKRLYLKKRFPQLQDDHFANSRDTSFEQHIRKMAKNQGVDIVLNSLSSEMLQASVRCLALNGRFLEIGKFDMAQNSSLGMQHLLKNTTFYGILLDAVMDPDIGDPKVMQELVRLLARGIGNNVVQPLNRTLFAKEKIEEAFRFMSQGKHVGKILIEVRQEENKAICPPSPLKIPSVCRFYCHPKHVYLITGGLGGFGLELAQWIIDRGAKKLVLTSRNGVRTGYQKRCISMWKKTWGVAVEISALDIVKEEDAIDLIQYCQQFGPLGGVFHLAMVLKDRVFENHTVENFSDVAAPKYFGTINLDVATRKLCDENLRWFVAFSSAVSKFGNAGQTNYSWANSAMERIIEQRREDGYPGIAIQWGPIGDVGTVLESGGDNSTILLEALPQRIPSCLAMLDLFLAWNHPIFTSAIKADVVKEDAERGNNLLKTLAHILGINDVSQLDMDGNLGDLGLDSLMGVEIKQALERDYNLVLSMKEIRTLTLNKLQKLVEEGRDEAANQPQQQNNDVENEGEDLADAKIQHKQQMTQVFKLRFDFRDFETKEPVVKCNEIENGPVVFFVHPIEGVWSPLKQLVSKCDFPIYCLQFVPGVPADSVESLAEYYVQEMKKIQPNGPYRIAAYSFGACIGFEMATLLQATDGNNSVESLILIDSSHLYVQSYRDAYRIAFNVSDDANLFNHPVFESELMCAMAIRCANVNYKKFRNELMQMPDFQERVQKVVDVVMEMGLIRNPESIEFACEALRAKFIIGDKYNTVADKNFTQITNSILICFDLKPFRYYPTRNFKGNVTLIRSSQPIAFLGVNNTLGEDYGLSQVADKVNVRIVDGDHDSIVQGQANETADLIRDVIYSKNKNHTS</sequence>
<comment type="catalytic activity">
    <reaction evidence="22">
        <text>(3R)-hydroxydodecanoyl-[ACP] = (2E)-dodecenoyl-[ACP] + H2O</text>
        <dbReference type="Rhea" id="RHEA:41876"/>
        <dbReference type="Rhea" id="RHEA-COMP:9642"/>
        <dbReference type="Rhea" id="RHEA-COMP:9643"/>
        <dbReference type="ChEBI" id="CHEBI:15377"/>
        <dbReference type="ChEBI" id="CHEBI:78470"/>
        <dbReference type="ChEBI" id="CHEBI:78472"/>
    </reaction>
    <physiologicalReaction direction="left-to-right" evidence="22">
        <dbReference type="Rhea" id="RHEA:41877"/>
    </physiologicalReaction>
</comment>
<dbReference type="Gene3D" id="3.40.50.1820">
    <property type="entry name" value="alpha/beta hydrolase"/>
    <property type="match status" value="1"/>
</dbReference>
<evidence type="ECO:0000256" key="27">
    <source>
        <dbReference type="ARBA" id="ARBA00023399"/>
    </source>
</evidence>
<reference evidence="66" key="1">
    <citation type="submission" date="2022-11" db="UniProtKB">
        <authorList>
            <consortium name="WormBaseParasite"/>
        </authorList>
    </citation>
    <scope>IDENTIFICATION</scope>
</reference>
<dbReference type="GO" id="GO:0004312">
    <property type="term" value="F:fatty acid synthase activity"/>
    <property type="evidence" value="ECO:0007669"/>
    <property type="project" value="UniProtKB-EC"/>
</dbReference>
<evidence type="ECO:0000256" key="46">
    <source>
        <dbReference type="ARBA" id="ARBA00048420"/>
    </source>
</evidence>
<dbReference type="Pfam" id="PF00975">
    <property type="entry name" value="Thioesterase"/>
    <property type="match status" value="1"/>
</dbReference>
<evidence type="ECO:0000256" key="56">
    <source>
        <dbReference type="ARBA" id="ARBA00049263"/>
    </source>
</evidence>
<proteinExistence type="predicted"/>
<evidence type="ECO:0000256" key="41">
    <source>
        <dbReference type="ARBA" id="ARBA00047953"/>
    </source>
</evidence>
<dbReference type="InterPro" id="IPR014043">
    <property type="entry name" value="Acyl_transferase_dom"/>
</dbReference>
<evidence type="ECO:0000256" key="47">
    <source>
        <dbReference type="ARBA" id="ARBA00048506"/>
    </source>
</evidence>
<dbReference type="PANTHER" id="PTHR43775">
    <property type="entry name" value="FATTY ACID SYNTHASE"/>
    <property type="match status" value="1"/>
</dbReference>
<dbReference type="InterPro" id="IPR050091">
    <property type="entry name" value="PKS_NRPS_Biosynth_Enz"/>
</dbReference>
<feature type="domain" description="Carrier" evidence="63">
    <location>
        <begin position="1583"/>
        <end position="1660"/>
    </location>
</feature>
<dbReference type="InterPro" id="IPR049552">
    <property type="entry name" value="PKS_DH_N"/>
</dbReference>
<dbReference type="FunFam" id="3.40.50.720:FF:000209">
    <property type="entry name" value="Polyketide synthase Pks12"/>
    <property type="match status" value="1"/>
</dbReference>
<feature type="active site" description="Proton donor; for dehydratase activity" evidence="62">
    <location>
        <position position="465"/>
    </location>
</feature>
<evidence type="ECO:0000256" key="35">
    <source>
        <dbReference type="ARBA" id="ARBA00047440"/>
    </source>
</evidence>
<comment type="catalytic activity">
    <reaction evidence="59">
        <text>butanoyl-[ACP] + malonyl-[ACP] + H(+) = 3-oxohexanoyl-[ACP] + holo-[ACP] + CO2</text>
        <dbReference type="Rhea" id="RHEA:41820"/>
        <dbReference type="Rhea" id="RHEA-COMP:9623"/>
        <dbReference type="Rhea" id="RHEA-COMP:9628"/>
        <dbReference type="Rhea" id="RHEA-COMP:9629"/>
        <dbReference type="Rhea" id="RHEA-COMP:9685"/>
        <dbReference type="ChEBI" id="CHEBI:15378"/>
        <dbReference type="ChEBI" id="CHEBI:16526"/>
        <dbReference type="ChEBI" id="CHEBI:64479"/>
        <dbReference type="ChEBI" id="CHEBI:78449"/>
        <dbReference type="ChEBI" id="CHEBI:78454"/>
        <dbReference type="ChEBI" id="CHEBI:78456"/>
    </reaction>
    <physiologicalReaction direction="left-to-right" evidence="59">
        <dbReference type="Rhea" id="RHEA:41821"/>
    </physiologicalReaction>
</comment>
<evidence type="ECO:0000256" key="50">
    <source>
        <dbReference type="ARBA" id="ARBA00048691"/>
    </source>
</evidence>
<comment type="catalytic activity">
    <reaction evidence="52">
        <text>3-oxotetradecanoyl-[ACP] + NADPH + H(+) = (3R)-hydroxytetradecanoyl-[ACP] + NADP(+)</text>
        <dbReference type="Rhea" id="RHEA:41888"/>
        <dbReference type="Rhea" id="RHEA-COMP:9645"/>
        <dbReference type="Rhea" id="RHEA-COMP:9646"/>
        <dbReference type="ChEBI" id="CHEBI:15378"/>
        <dbReference type="ChEBI" id="CHEBI:57783"/>
        <dbReference type="ChEBI" id="CHEBI:58349"/>
        <dbReference type="ChEBI" id="CHEBI:78473"/>
        <dbReference type="ChEBI" id="CHEBI:78474"/>
    </reaction>
    <physiologicalReaction direction="left-to-right" evidence="52">
        <dbReference type="Rhea" id="RHEA:41889"/>
    </physiologicalReaction>
</comment>
<evidence type="ECO:0000256" key="7">
    <source>
        <dbReference type="ARBA" id="ARBA00018769"/>
    </source>
</evidence>
<feature type="domain" description="PKS/mFAS DH" evidence="64">
    <location>
        <begin position="270"/>
        <end position="551"/>
    </location>
</feature>
<evidence type="ECO:0000256" key="57">
    <source>
        <dbReference type="ARBA" id="ARBA00049414"/>
    </source>
</evidence>
<comment type="catalytic activity">
    <reaction evidence="58">
        <text>3-oxooctanoyl-[ACP] + NADPH + H(+) = (3R)-hydroxyoctanoyl-[ACP] + NADP(+)</text>
        <dbReference type="Rhea" id="RHEA:41840"/>
        <dbReference type="Rhea" id="RHEA-COMP:9633"/>
        <dbReference type="Rhea" id="RHEA-COMP:9634"/>
        <dbReference type="ChEBI" id="CHEBI:15378"/>
        <dbReference type="ChEBI" id="CHEBI:57783"/>
        <dbReference type="ChEBI" id="CHEBI:58349"/>
        <dbReference type="ChEBI" id="CHEBI:78460"/>
        <dbReference type="ChEBI" id="CHEBI:78461"/>
    </reaction>
    <physiologicalReaction direction="left-to-right" evidence="58">
        <dbReference type="Rhea" id="RHEA:41841"/>
    </physiologicalReaction>
</comment>
<evidence type="ECO:0000256" key="30">
    <source>
        <dbReference type="ARBA" id="ARBA00023442"/>
    </source>
</evidence>
<dbReference type="GO" id="GO:0031177">
    <property type="term" value="F:phosphopantetheine binding"/>
    <property type="evidence" value="ECO:0007669"/>
    <property type="project" value="InterPro"/>
</dbReference>
<evidence type="ECO:0000256" key="16">
    <source>
        <dbReference type="ARBA" id="ARBA00022990"/>
    </source>
</evidence>
<evidence type="ECO:0000256" key="5">
    <source>
        <dbReference type="ARBA" id="ARBA00012948"/>
    </source>
</evidence>
<dbReference type="SUPFAM" id="SSF53335">
    <property type="entry name" value="S-adenosyl-L-methionine-dependent methyltransferases"/>
    <property type="match status" value="1"/>
</dbReference>
<evidence type="ECO:0000256" key="9">
    <source>
        <dbReference type="ARBA" id="ARBA00022516"/>
    </source>
</evidence>
<dbReference type="EC" id="1.3.1.39" evidence="2"/>
<evidence type="ECO:0000256" key="52">
    <source>
        <dbReference type="ARBA" id="ARBA00048935"/>
    </source>
</evidence>
<evidence type="ECO:0000256" key="40">
    <source>
        <dbReference type="ARBA" id="ARBA00047897"/>
    </source>
</evidence>
<comment type="catalytic activity">
    <reaction evidence="45">
        <text>tetradecanoyl-[ACP] + H2O = tetradecanoate + holo-[ACP] + H(+)</text>
        <dbReference type="Rhea" id="RHEA:30123"/>
        <dbReference type="Rhea" id="RHEA-COMP:9648"/>
        <dbReference type="Rhea" id="RHEA-COMP:9685"/>
        <dbReference type="ChEBI" id="CHEBI:15377"/>
        <dbReference type="ChEBI" id="CHEBI:15378"/>
        <dbReference type="ChEBI" id="CHEBI:30807"/>
        <dbReference type="ChEBI" id="CHEBI:64479"/>
        <dbReference type="ChEBI" id="CHEBI:78477"/>
        <dbReference type="EC" id="3.1.2.14"/>
    </reaction>
    <physiologicalReaction direction="left-to-right" evidence="45">
        <dbReference type="Rhea" id="RHEA:30124"/>
    </physiologicalReaction>
</comment>
<comment type="catalytic activity">
    <reaction evidence="25">
        <text>a (3R)-hydroxyacyl-[ACP] = a (2E)-enoyl-[ACP] + H2O</text>
        <dbReference type="Rhea" id="RHEA:13097"/>
        <dbReference type="Rhea" id="RHEA-COMP:9925"/>
        <dbReference type="Rhea" id="RHEA-COMP:9945"/>
        <dbReference type="ChEBI" id="CHEBI:15377"/>
        <dbReference type="ChEBI" id="CHEBI:78784"/>
        <dbReference type="ChEBI" id="CHEBI:78827"/>
        <dbReference type="EC" id="4.2.1.59"/>
    </reaction>
    <physiologicalReaction direction="left-to-right" evidence="25">
        <dbReference type="Rhea" id="RHEA:13098"/>
    </physiologicalReaction>
</comment>
<keyword evidence="11" id="KW-0808">Transferase</keyword>
<comment type="catalytic activity">
    <reaction evidence="26">
        <text>(3R)-hydroxytetradecanoyl-[ACP] = (2E)-tetradecenoyl-[ACP] + H2O</text>
        <dbReference type="Rhea" id="RHEA:41892"/>
        <dbReference type="Rhea" id="RHEA-COMP:9646"/>
        <dbReference type="Rhea" id="RHEA-COMP:9647"/>
        <dbReference type="ChEBI" id="CHEBI:15377"/>
        <dbReference type="ChEBI" id="CHEBI:78474"/>
        <dbReference type="ChEBI" id="CHEBI:78475"/>
    </reaction>
    <physiologicalReaction direction="left-to-right" evidence="26">
        <dbReference type="Rhea" id="RHEA:41893"/>
    </physiologicalReaction>
</comment>
<comment type="catalytic activity">
    <reaction evidence="56">
        <text>3-oxododecanoyl-[ACP] + NADPH + H(+) = (3R)-hydroxydodecanoyl-[ACP] + NADP(+)</text>
        <dbReference type="Rhea" id="RHEA:41872"/>
        <dbReference type="Rhea" id="RHEA-COMP:9641"/>
        <dbReference type="Rhea" id="RHEA-COMP:9642"/>
        <dbReference type="ChEBI" id="CHEBI:15378"/>
        <dbReference type="ChEBI" id="CHEBI:57783"/>
        <dbReference type="ChEBI" id="CHEBI:58349"/>
        <dbReference type="ChEBI" id="CHEBI:78469"/>
        <dbReference type="ChEBI" id="CHEBI:78470"/>
    </reaction>
    <physiologicalReaction direction="left-to-right" evidence="56">
        <dbReference type="Rhea" id="RHEA:41873"/>
    </physiologicalReaction>
</comment>
<dbReference type="EC" id="3.1.2.14" evidence="3"/>
<comment type="catalytic activity">
    <reaction evidence="50">
        <text>holo-[ACP] + acetyl-CoA = acetyl-[ACP] + CoA</text>
        <dbReference type="Rhea" id="RHEA:41788"/>
        <dbReference type="Rhea" id="RHEA-COMP:9621"/>
        <dbReference type="Rhea" id="RHEA-COMP:9685"/>
        <dbReference type="ChEBI" id="CHEBI:57287"/>
        <dbReference type="ChEBI" id="CHEBI:57288"/>
        <dbReference type="ChEBI" id="CHEBI:64479"/>
        <dbReference type="ChEBI" id="CHEBI:78446"/>
        <dbReference type="EC" id="2.3.1.38"/>
    </reaction>
    <physiologicalReaction direction="left-to-right" evidence="50">
        <dbReference type="Rhea" id="RHEA:41789"/>
    </physiologicalReaction>
</comment>
<evidence type="ECO:0000256" key="43">
    <source>
        <dbReference type="ARBA" id="ARBA00048051"/>
    </source>
</evidence>
<evidence type="ECO:0000256" key="60">
    <source>
        <dbReference type="ARBA" id="ARBA00049521"/>
    </source>
</evidence>
<evidence type="ECO:0000256" key="29">
    <source>
        <dbReference type="ARBA" id="ARBA00023402"/>
    </source>
</evidence>
<dbReference type="GO" id="GO:0016297">
    <property type="term" value="F:fatty acyl-[ACP] hydrolase activity"/>
    <property type="evidence" value="ECO:0007669"/>
    <property type="project" value="UniProtKB-EC"/>
</dbReference>
<dbReference type="Gene3D" id="3.10.129.110">
    <property type="entry name" value="Polyketide synthase dehydratase"/>
    <property type="match status" value="1"/>
</dbReference>
<dbReference type="Proteomes" id="UP000887540">
    <property type="component" value="Unplaced"/>
</dbReference>
<comment type="catalytic activity">
    <reaction evidence="28">
        <text>(3R)-hydroxyhexadecanoyl-[ACP] = (2E)-hexadecenoyl-[ACP] + H2O</text>
        <dbReference type="Rhea" id="RHEA:41908"/>
        <dbReference type="Rhea" id="RHEA-COMP:9650"/>
        <dbReference type="Rhea" id="RHEA-COMP:9651"/>
        <dbReference type="ChEBI" id="CHEBI:15377"/>
        <dbReference type="ChEBI" id="CHEBI:78480"/>
        <dbReference type="ChEBI" id="CHEBI:78481"/>
    </reaction>
    <physiologicalReaction direction="left-to-right" evidence="28">
        <dbReference type="Rhea" id="RHEA:41909"/>
    </physiologicalReaction>
</comment>
<dbReference type="InterPro" id="IPR016036">
    <property type="entry name" value="Malonyl_transacylase_ACP-bd"/>
</dbReference>
<comment type="catalytic activity">
    <reaction evidence="32">
        <text>3-oxooctadecanoyl-[ACP] + NADPH + H(+) = (3R)-hydroxyoctadecanoyl-[ACP] + NADP(+)</text>
        <dbReference type="Rhea" id="RHEA:41920"/>
        <dbReference type="Rhea" id="RHEA-COMP:9653"/>
        <dbReference type="Rhea" id="RHEA-COMP:9654"/>
        <dbReference type="ChEBI" id="CHEBI:15378"/>
        <dbReference type="ChEBI" id="CHEBI:57783"/>
        <dbReference type="ChEBI" id="CHEBI:58349"/>
        <dbReference type="ChEBI" id="CHEBI:78487"/>
        <dbReference type="ChEBI" id="CHEBI:78488"/>
    </reaction>
    <physiologicalReaction direction="left-to-right" evidence="32">
        <dbReference type="Rhea" id="RHEA:41921"/>
    </physiologicalReaction>
</comment>
<comment type="catalytic activity">
    <reaction evidence="60">
        <text>(2E)-decenoyl-[ACP] + NADPH + H(+) = decanoyl-[ACP] + NADP(+)</text>
        <dbReference type="Rhea" id="RHEA:41864"/>
        <dbReference type="Rhea" id="RHEA-COMP:9639"/>
        <dbReference type="Rhea" id="RHEA-COMP:9640"/>
        <dbReference type="ChEBI" id="CHEBI:15378"/>
        <dbReference type="ChEBI" id="CHEBI:57783"/>
        <dbReference type="ChEBI" id="CHEBI:58349"/>
        <dbReference type="ChEBI" id="CHEBI:78467"/>
        <dbReference type="ChEBI" id="CHEBI:78468"/>
    </reaction>
    <physiologicalReaction direction="left-to-right" evidence="60">
        <dbReference type="Rhea" id="RHEA:41865"/>
    </physiologicalReaction>
</comment>
<dbReference type="Pfam" id="PF00550">
    <property type="entry name" value="PP-binding"/>
    <property type="match status" value="1"/>
</dbReference>
<dbReference type="InterPro" id="IPR020807">
    <property type="entry name" value="PKS_DH"/>
</dbReference>
<dbReference type="SUPFAM" id="SSF55048">
    <property type="entry name" value="Probable ACP-binding domain of malonyl-CoA ACP transacylase"/>
    <property type="match status" value="1"/>
</dbReference>
<comment type="catalytic activity">
    <reaction evidence="35">
        <text>3-oxodecanoyl-[ACP] + NADPH + H(+) = (3R)-hydroxydecanoyl-[ACP] + NADP(+)</text>
        <dbReference type="Rhea" id="RHEA:41856"/>
        <dbReference type="Rhea" id="RHEA-COMP:9637"/>
        <dbReference type="Rhea" id="RHEA-COMP:9638"/>
        <dbReference type="ChEBI" id="CHEBI:15378"/>
        <dbReference type="ChEBI" id="CHEBI:57783"/>
        <dbReference type="ChEBI" id="CHEBI:58349"/>
        <dbReference type="ChEBI" id="CHEBI:78464"/>
        <dbReference type="ChEBI" id="CHEBI:78466"/>
    </reaction>
    <physiologicalReaction direction="left-to-right" evidence="35">
        <dbReference type="Rhea" id="RHEA:41857"/>
    </physiologicalReaction>
</comment>
<dbReference type="PROSITE" id="PS50075">
    <property type="entry name" value="CARRIER"/>
    <property type="match status" value="1"/>
</dbReference>
<evidence type="ECO:0000256" key="2">
    <source>
        <dbReference type="ARBA" id="ARBA00012004"/>
    </source>
</evidence>
<dbReference type="SMART" id="SM00829">
    <property type="entry name" value="PKS_ER"/>
    <property type="match status" value="1"/>
</dbReference>
<keyword evidence="15" id="KW-0663">Pyridoxal phosphate</keyword>
<evidence type="ECO:0000256" key="31">
    <source>
        <dbReference type="ARBA" id="ARBA00044883"/>
    </source>
</evidence>
<protein>
    <recommendedName>
        <fullName evidence="7">Fatty acid synthase</fullName>
        <ecNumber evidence="5">1.1.1.100</ecNumber>
        <ecNumber evidence="2">1.3.1.39</ecNumber>
        <ecNumber evidence="6">2.3.1.41</ecNumber>
        <ecNumber evidence="4">2.3.1.85</ecNumber>
        <ecNumber evidence="3">3.1.2.14</ecNumber>
    </recommendedName>
</protein>
<dbReference type="SUPFAM" id="SSF50129">
    <property type="entry name" value="GroES-like"/>
    <property type="match status" value="1"/>
</dbReference>
<evidence type="ECO:0000256" key="20">
    <source>
        <dbReference type="ARBA" id="ARBA00023268"/>
    </source>
</evidence>
<comment type="catalytic activity">
    <reaction evidence="36">
        <text>tetradecanoyl-[ACP] + malonyl-[ACP] + H(+) = 3-oxohexadecanoyl-[ACP] + holo-[ACP] + CO2</text>
        <dbReference type="Rhea" id="RHEA:41900"/>
        <dbReference type="Rhea" id="RHEA-COMP:9623"/>
        <dbReference type="Rhea" id="RHEA-COMP:9648"/>
        <dbReference type="Rhea" id="RHEA-COMP:9649"/>
        <dbReference type="Rhea" id="RHEA-COMP:9685"/>
        <dbReference type="ChEBI" id="CHEBI:15378"/>
        <dbReference type="ChEBI" id="CHEBI:16526"/>
        <dbReference type="ChEBI" id="CHEBI:64479"/>
        <dbReference type="ChEBI" id="CHEBI:78449"/>
        <dbReference type="ChEBI" id="CHEBI:78477"/>
        <dbReference type="ChEBI" id="CHEBI:78478"/>
    </reaction>
    <physiologicalReaction direction="left-to-right" evidence="36">
        <dbReference type="Rhea" id="RHEA:41901"/>
    </physiologicalReaction>
</comment>
<dbReference type="SMART" id="SM00822">
    <property type="entry name" value="PKS_KR"/>
    <property type="match status" value="1"/>
</dbReference>
<dbReference type="InterPro" id="IPR001227">
    <property type="entry name" value="Ac_transferase_dom_sf"/>
</dbReference>
<dbReference type="SMART" id="SM00827">
    <property type="entry name" value="PKS_AT"/>
    <property type="match status" value="1"/>
</dbReference>
<comment type="catalytic activity">
    <reaction evidence="40">
        <text>(2E)-hexenoyl-[ACP] + NADPH + H(+) = hexanoyl-[ACP] + NADP(+)</text>
        <dbReference type="Rhea" id="RHEA:41832"/>
        <dbReference type="Rhea" id="RHEA-COMP:9631"/>
        <dbReference type="Rhea" id="RHEA-COMP:9632"/>
        <dbReference type="ChEBI" id="CHEBI:15378"/>
        <dbReference type="ChEBI" id="CHEBI:57783"/>
        <dbReference type="ChEBI" id="CHEBI:58349"/>
        <dbReference type="ChEBI" id="CHEBI:78458"/>
        <dbReference type="ChEBI" id="CHEBI:78459"/>
    </reaction>
    <physiologicalReaction direction="left-to-right" evidence="40">
        <dbReference type="Rhea" id="RHEA:41833"/>
    </physiologicalReaction>
</comment>
<keyword evidence="19" id="KW-0275">Fatty acid biosynthesis</keyword>
<comment type="catalytic activity">
    <reaction evidence="29">
        <text>(3R)-hydroxybutanoyl-[ACP] = (2E)-butenoyl-[ACP] + H2O</text>
        <dbReference type="Rhea" id="RHEA:41808"/>
        <dbReference type="Rhea" id="RHEA-COMP:9626"/>
        <dbReference type="Rhea" id="RHEA-COMP:9627"/>
        <dbReference type="ChEBI" id="CHEBI:15377"/>
        <dbReference type="ChEBI" id="CHEBI:78451"/>
        <dbReference type="ChEBI" id="CHEBI:78453"/>
    </reaction>
    <physiologicalReaction direction="left-to-right" evidence="29">
        <dbReference type="Rhea" id="RHEA:41809"/>
    </physiologicalReaction>
</comment>
<comment type="catalytic activity">
    <reaction evidence="53">
        <text>(2E)-octadecenoyl-[ACP] + NADPH + H(+) = octadecanoyl-[ACP] + NADP(+)</text>
        <dbReference type="Rhea" id="RHEA:41928"/>
        <dbReference type="Rhea" id="RHEA-COMP:9655"/>
        <dbReference type="Rhea" id="RHEA-COMP:9656"/>
        <dbReference type="ChEBI" id="CHEBI:15378"/>
        <dbReference type="ChEBI" id="CHEBI:57783"/>
        <dbReference type="ChEBI" id="CHEBI:58349"/>
        <dbReference type="ChEBI" id="CHEBI:78489"/>
        <dbReference type="ChEBI" id="CHEBI:78495"/>
    </reaction>
    <physiologicalReaction direction="left-to-right" evidence="53">
        <dbReference type="Rhea" id="RHEA:41929"/>
    </physiologicalReaction>
</comment>
<evidence type="ECO:0000256" key="36">
    <source>
        <dbReference type="ARBA" id="ARBA00047451"/>
    </source>
</evidence>
<dbReference type="GO" id="GO:0004313">
    <property type="term" value="F:[acyl-carrier-protein] S-acetyltransferase activity"/>
    <property type="evidence" value="ECO:0007669"/>
    <property type="project" value="UniProtKB-EC"/>
</dbReference>
<dbReference type="GO" id="GO:0004315">
    <property type="term" value="F:3-oxoacyl-[acyl-carrier-protein] synthase activity"/>
    <property type="evidence" value="ECO:0007669"/>
    <property type="project" value="UniProtKB-EC"/>
</dbReference>
<dbReference type="Pfam" id="PF08659">
    <property type="entry name" value="KR"/>
    <property type="match status" value="1"/>
</dbReference>
<evidence type="ECO:0000256" key="28">
    <source>
        <dbReference type="ARBA" id="ARBA00023401"/>
    </source>
</evidence>
<dbReference type="InterPro" id="IPR036736">
    <property type="entry name" value="ACP-like_sf"/>
</dbReference>
<evidence type="ECO:0000256" key="42">
    <source>
        <dbReference type="ARBA" id="ARBA00047961"/>
    </source>
</evidence>
<dbReference type="InterPro" id="IPR009081">
    <property type="entry name" value="PP-bd_ACP"/>
</dbReference>
<evidence type="ECO:0000256" key="49">
    <source>
        <dbReference type="ARBA" id="ARBA00048650"/>
    </source>
</evidence>
<evidence type="ECO:0000256" key="3">
    <source>
        <dbReference type="ARBA" id="ARBA00012480"/>
    </source>
</evidence>
<name>A0A914DKR3_9BILA</name>
<dbReference type="CDD" id="cd08954">
    <property type="entry name" value="KR_1_FAS_SDR_x"/>
    <property type="match status" value="1"/>
</dbReference>
<dbReference type="GO" id="GO:0141148">
    <property type="term" value="F:enoyl-[acyl-carrier-protein] reductase (NADPH) activity"/>
    <property type="evidence" value="ECO:0007669"/>
    <property type="project" value="UniProtKB-EC"/>
</dbReference>
<evidence type="ECO:0000256" key="54">
    <source>
        <dbReference type="ARBA" id="ARBA00049109"/>
    </source>
</evidence>
<organism evidence="65 66">
    <name type="scientific">Acrobeloides nanus</name>
    <dbReference type="NCBI Taxonomy" id="290746"/>
    <lineage>
        <taxon>Eukaryota</taxon>
        <taxon>Metazoa</taxon>
        <taxon>Ecdysozoa</taxon>
        <taxon>Nematoda</taxon>
        <taxon>Chromadorea</taxon>
        <taxon>Rhabditida</taxon>
        <taxon>Tylenchina</taxon>
        <taxon>Cephalobomorpha</taxon>
        <taxon>Cephaloboidea</taxon>
        <taxon>Cephalobidae</taxon>
        <taxon>Acrobeloides</taxon>
    </lineage>
</organism>
<dbReference type="InterPro" id="IPR057326">
    <property type="entry name" value="KR_dom"/>
</dbReference>
<dbReference type="GO" id="GO:0004316">
    <property type="term" value="F:3-oxoacyl-[acyl-carrier-protein] reductase (NADPH) activity"/>
    <property type="evidence" value="ECO:0007669"/>
    <property type="project" value="UniProtKB-EC"/>
</dbReference>